<evidence type="ECO:0000313" key="2">
    <source>
        <dbReference type="Proteomes" id="UP001177021"/>
    </source>
</evidence>
<accession>A0ACB0IUS1</accession>
<reference evidence="1" key="1">
    <citation type="submission" date="2023-10" db="EMBL/GenBank/DDBJ databases">
        <authorList>
            <person name="Rodriguez Cubillos JULIANA M."/>
            <person name="De Vega J."/>
        </authorList>
    </citation>
    <scope>NUCLEOTIDE SEQUENCE</scope>
</reference>
<protein>
    <submittedName>
        <fullName evidence="1">Uncharacterized protein</fullName>
    </submittedName>
</protein>
<evidence type="ECO:0000313" key="1">
    <source>
        <dbReference type="EMBL" id="CAJ2636291.1"/>
    </source>
</evidence>
<gene>
    <name evidence="1" type="ORF">MILVUS5_LOCUS6805</name>
</gene>
<dbReference type="Proteomes" id="UP001177021">
    <property type="component" value="Unassembled WGS sequence"/>
</dbReference>
<sequence length="87" mass="9800">MSYLSILVAFLSVITLTISQNINPKHQIHDESARPNIGLISYQPPTTDPHKLAPHAPRYSRPIFIIPETPHLPPRNGGHRLRPPPKM</sequence>
<organism evidence="1 2">
    <name type="scientific">Trifolium pratense</name>
    <name type="common">Red clover</name>
    <dbReference type="NCBI Taxonomy" id="57577"/>
    <lineage>
        <taxon>Eukaryota</taxon>
        <taxon>Viridiplantae</taxon>
        <taxon>Streptophyta</taxon>
        <taxon>Embryophyta</taxon>
        <taxon>Tracheophyta</taxon>
        <taxon>Spermatophyta</taxon>
        <taxon>Magnoliopsida</taxon>
        <taxon>eudicotyledons</taxon>
        <taxon>Gunneridae</taxon>
        <taxon>Pentapetalae</taxon>
        <taxon>rosids</taxon>
        <taxon>fabids</taxon>
        <taxon>Fabales</taxon>
        <taxon>Fabaceae</taxon>
        <taxon>Papilionoideae</taxon>
        <taxon>50 kb inversion clade</taxon>
        <taxon>NPAAA clade</taxon>
        <taxon>Hologalegina</taxon>
        <taxon>IRL clade</taxon>
        <taxon>Trifolieae</taxon>
        <taxon>Trifolium</taxon>
    </lineage>
</organism>
<keyword evidence="2" id="KW-1185">Reference proteome</keyword>
<name>A0ACB0IUS1_TRIPR</name>
<comment type="caution">
    <text evidence="1">The sequence shown here is derived from an EMBL/GenBank/DDBJ whole genome shotgun (WGS) entry which is preliminary data.</text>
</comment>
<proteinExistence type="predicted"/>
<dbReference type="EMBL" id="CASHSV030000002">
    <property type="protein sequence ID" value="CAJ2636291.1"/>
    <property type="molecule type" value="Genomic_DNA"/>
</dbReference>